<feature type="domain" description="4Fe-4S ferredoxin-type" evidence="12">
    <location>
        <begin position="78"/>
        <end position="107"/>
    </location>
</feature>
<keyword evidence="1" id="KW-1003">Cell membrane</keyword>
<evidence type="ECO:0000256" key="10">
    <source>
        <dbReference type="ARBA" id="ARBA00023075"/>
    </source>
</evidence>
<evidence type="ECO:0000256" key="8">
    <source>
        <dbReference type="ARBA" id="ARBA00023014"/>
    </source>
</evidence>
<protein>
    <submittedName>
        <fullName evidence="13">NADH dehydrogenase subunit I</fullName>
    </submittedName>
</protein>
<dbReference type="Proteomes" id="UP000190625">
    <property type="component" value="Unassembled WGS sequence"/>
</dbReference>
<keyword evidence="4" id="KW-0479">Metal-binding</keyword>
<feature type="domain" description="4Fe-4S ferredoxin-type" evidence="12">
    <location>
        <begin position="39"/>
        <end position="68"/>
    </location>
</feature>
<dbReference type="GO" id="GO:0048038">
    <property type="term" value="F:quinone binding"/>
    <property type="evidence" value="ECO:0007669"/>
    <property type="project" value="UniProtKB-KW"/>
</dbReference>
<gene>
    <name evidence="13" type="ORF">SAMN02745118_01258</name>
</gene>
<keyword evidence="5" id="KW-0677">Repeat</keyword>
<dbReference type="PROSITE" id="PS00198">
    <property type="entry name" value="4FE4S_FER_1"/>
    <property type="match status" value="1"/>
</dbReference>
<dbReference type="GO" id="GO:0046872">
    <property type="term" value="F:metal ion binding"/>
    <property type="evidence" value="ECO:0007669"/>
    <property type="project" value="UniProtKB-KW"/>
</dbReference>
<sequence length="124" mass="14274">MYGQGLLKGLSITIKRFFGSNITEVYPDEYPELPEVFHGSFQLNEDKCVGCRLCAKCCPNPVIEIETVRDENNKRELTEFKVNLQYCQFCGFCIENCPTQALQTTQEFELSTYNKDDLVLNLLK</sequence>
<dbReference type="GO" id="GO:0051539">
    <property type="term" value="F:4 iron, 4 sulfur cluster binding"/>
    <property type="evidence" value="ECO:0007669"/>
    <property type="project" value="UniProtKB-KW"/>
</dbReference>
<name>A0A1T4LUZ7_9FIRM</name>
<keyword evidence="6" id="KW-1278">Translocase</keyword>
<organism evidence="13 14">
    <name type="scientific">Selenihalanaerobacter shriftii</name>
    <dbReference type="NCBI Taxonomy" id="142842"/>
    <lineage>
        <taxon>Bacteria</taxon>
        <taxon>Bacillati</taxon>
        <taxon>Bacillota</taxon>
        <taxon>Clostridia</taxon>
        <taxon>Halanaerobiales</taxon>
        <taxon>Halobacteroidaceae</taxon>
        <taxon>Selenihalanaerobacter</taxon>
    </lineage>
</organism>
<dbReference type="OrthoDB" id="9803192at2"/>
<keyword evidence="11" id="KW-0472">Membrane</keyword>
<evidence type="ECO:0000313" key="14">
    <source>
        <dbReference type="Proteomes" id="UP000190625"/>
    </source>
</evidence>
<dbReference type="EMBL" id="FUWM01000009">
    <property type="protein sequence ID" value="SJZ58456.1"/>
    <property type="molecule type" value="Genomic_DNA"/>
</dbReference>
<keyword evidence="9" id="KW-0520">NAD</keyword>
<dbReference type="PANTHER" id="PTHR10849:SF24">
    <property type="entry name" value="NADH-QUINONE OXIDOREDUCTASE SUBUNIT I 2"/>
    <property type="match status" value="1"/>
</dbReference>
<dbReference type="AlphaFoldDB" id="A0A1T4LUZ7"/>
<evidence type="ECO:0000256" key="1">
    <source>
        <dbReference type="ARBA" id="ARBA00022475"/>
    </source>
</evidence>
<dbReference type="GO" id="GO:0016651">
    <property type="term" value="F:oxidoreductase activity, acting on NAD(P)H"/>
    <property type="evidence" value="ECO:0007669"/>
    <property type="project" value="InterPro"/>
</dbReference>
<dbReference type="GO" id="GO:0016020">
    <property type="term" value="C:membrane"/>
    <property type="evidence" value="ECO:0007669"/>
    <property type="project" value="InterPro"/>
</dbReference>
<dbReference type="STRING" id="142842.SAMN02745118_01258"/>
<evidence type="ECO:0000256" key="4">
    <source>
        <dbReference type="ARBA" id="ARBA00022723"/>
    </source>
</evidence>
<evidence type="ECO:0000256" key="7">
    <source>
        <dbReference type="ARBA" id="ARBA00023004"/>
    </source>
</evidence>
<accession>A0A1T4LUZ7</accession>
<dbReference type="NCBIfam" id="TIGR01971">
    <property type="entry name" value="NuoI"/>
    <property type="match status" value="1"/>
</dbReference>
<keyword evidence="7" id="KW-0408">Iron</keyword>
<evidence type="ECO:0000256" key="5">
    <source>
        <dbReference type="ARBA" id="ARBA00022737"/>
    </source>
</evidence>
<keyword evidence="3" id="KW-0874">Quinone</keyword>
<dbReference type="Gene3D" id="3.30.70.3270">
    <property type="match status" value="1"/>
</dbReference>
<dbReference type="RefSeq" id="WP_078809745.1">
    <property type="nucleotide sequence ID" value="NZ_FUWM01000009.1"/>
</dbReference>
<dbReference type="InterPro" id="IPR017900">
    <property type="entry name" value="4Fe4S_Fe_S_CS"/>
</dbReference>
<proteinExistence type="predicted"/>
<dbReference type="SUPFAM" id="SSF54862">
    <property type="entry name" value="4Fe-4S ferredoxins"/>
    <property type="match status" value="1"/>
</dbReference>
<evidence type="ECO:0000256" key="9">
    <source>
        <dbReference type="ARBA" id="ARBA00023027"/>
    </source>
</evidence>
<keyword evidence="8" id="KW-0411">Iron-sulfur</keyword>
<evidence type="ECO:0000259" key="12">
    <source>
        <dbReference type="PROSITE" id="PS51379"/>
    </source>
</evidence>
<dbReference type="InterPro" id="IPR017896">
    <property type="entry name" value="4Fe4S_Fe-S-bd"/>
</dbReference>
<dbReference type="Pfam" id="PF12838">
    <property type="entry name" value="Fer4_7"/>
    <property type="match status" value="1"/>
</dbReference>
<dbReference type="PANTHER" id="PTHR10849">
    <property type="entry name" value="NADH DEHYDROGENASE UBIQUINONE IRON-SULFUR PROTEIN 8, MITOCHONDRIAL"/>
    <property type="match status" value="1"/>
</dbReference>
<evidence type="ECO:0000256" key="3">
    <source>
        <dbReference type="ARBA" id="ARBA00022719"/>
    </source>
</evidence>
<dbReference type="PROSITE" id="PS51379">
    <property type="entry name" value="4FE4S_FER_2"/>
    <property type="match status" value="2"/>
</dbReference>
<evidence type="ECO:0000313" key="13">
    <source>
        <dbReference type="EMBL" id="SJZ58456.1"/>
    </source>
</evidence>
<evidence type="ECO:0000256" key="2">
    <source>
        <dbReference type="ARBA" id="ARBA00022485"/>
    </source>
</evidence>
<keyword evidence="14" id="KW-1185">Reference proteome</keyword>
<evidence type="ECO:0000256" key="6">
    <source>
        <dbReference type="ARBA" id="ARBA00022967"/>
    </source>
</evidence>
<reference evidence="14" key="1">
    <citation type="submission" date="2017-02" db="EMBL/GenBank/DDBJ databases">
        <authorList>
            <person name="Varghese N."/>
            <person name="Submissions S."/>
        </authorList>
    </citation>
    <scope>NUCLEOTIDE SEQUENCE [LARGE SCALE GENOMIC DNA]</scope>
    <source>
        <strain evidence="14">ATCC BAA-73</strain>
    </source>
</reference>
<dbReference type="InterPro" id="IPR010226">
    <property type="entry name" value="NADH_quinone_OxRdtase_chainI"/>
</dbReference>
<keyword evidence="10" id="KW-0830">Ubiquinone</keyword>
<keyword evidence="2" id="KW-0004">4Fe-4S</keyword>
<evidence type="ECO:0000256" key="11">
    <source>
        <dbReference type="ARBA" id="ARBA00023136"/>
    </source>
</evidence>